<feature type="region of interest" description="Disordered" evidence="1">
    <location>
        <begin position="18"/>
        <end position="75"/>
    </location>
</feature>
<reference evidence="2 3" key="1">
    <citation type="submission" date="2019-07" db="EMBL/GenBank/DDBJ databases">
        <title>New species of Amycolatopsis and Streptomyces.</title>
        <authorList>
            <person name="Duangmal K."/>
            <person name="Teo W.F.A."/>
            <person name="Lipun K."/>
        </authorList>
    </citation>
    <scope>NUCLEOTIDE SEQUENCE [LARGE SCALE GENOMIC DNA]</scope>
    <source>
        <strain evidence="2 3">NBRC 109810</strain>
    </source>
</reference>
<dbReference type="Proteomes" id="UP000325849">
    <property type="component" value="Unassembled WGS sequence"/>
</dbReference>
<evidence type="ECO:0000256" key="1">
    <source>
        <dbReference type="SAM" id="MobiDB-lite"/>
    </source>
</evidence>
<keyword evidence="3" id="KW-1185">Reference proteome</keyword>
<accession>A0A5N8VAX1</accession>
<proteinExistence type="predicted"/>
<gene>
    <name evidence="2" type="ORF">FNH09_07565</name>
</gene>
<dbReference type="RefSeq" id="WP_152885978.1">
    <property type="nucleotide sequence ID" value="NZ_VJZD01000020.1"/>
</dbReference>
<dbReference type="OrthoDB" id="1407586at2"/>
<organism evidence="2 3">
    <name type="scientific">Streptomyces adustus</name>
    <dbReference type="NCBI Taxonomy" id="1609272"/>
    <lineage>
        <taxon>Bacteria</taxon>
        <taxon>Bacillati</taxon>
        <taxon>Actinomycetota</taxon>
        <taxon>Actinomycetes</taxon>
        <taxon>Kitasatosporales</taxon>
        <taxon>Streptomycetaceae</taxon>
        <taxon>Streptomyces</taxon>
    </lineage>
</organism>
<name>A0A5N8VAX1_9ACTN</name>
<comment type="caution">
    <text evidence="2">The sequence shown here is derived from an EMBL/GenBank/DDBJ whole genome shotgun (WGS) entry which is preliminary data.</text>
</comment>
<protein>
    <submittedName>
        <fullName evidence="2">Uncharacterized protein</fullName>
    </submittedName>
</protein>
<evidence type="ECO:0000313" key="2">
    <source>
        <dbReference type="EMBL" id="MPY31174.1"/>
    </source>
</evidence>
<sequence>MMAADVEVGLSAAVRAPGPLISNDEVAESSPSPTGGEAGVTGVDLTRPVEAARWKKPGRAAAPDGRNGQDVPYVH</sequence>
<evidence type="ECO:0000313" key="3">
    <source>
        <dbReference type="Proteomes" id="UP000325849"/>
    </source>
</evidence>
<dbReference type="AlphaFoldDB" id="A0A5N8VAX1"/>
<dbReference type="EMBL" id="VJZD01000020">
    <property type="protein sequence ID" value="MPY31174.1"/>
    <property type="molecule type" value="Genomic_DNA"/>
</dbReference>